<evidence type="ECO:0000256" key="1">
    <source>
        <dbReference type="SAM" id="Coils"/>
    </source>
</evidence>
<dbReference type="Proteomes" id="UP000827092">
    <property type="component" value="Unassembled WGS sequence"/>
</dbReference>
<keyword evidence="3" id="KW-1185">Reference proteome</keyword>
<dbReference type="EMBL" id="JAFNEN010000888">
    <property type="protein sequence ID" value="KAG8176379.1"/>
    <property type="molecule type" value="Genomic_DNA"/>
</dbReference>
<feature type="coiled-coil region" evidence="1">
    <location>
        <begin position="5"/>
        <end position="32"/>
    </location>
</feature>
<evidence type="ECO:0000313" key="2">
    <source>
        <dbReference type="EMBL" id="KAG8176379.1"/>
    </source>
</evidence>
<organism evidence="2 3">
    <name type="scientific">Oedothorax gibbosus</name>
    <dbReference type="NCBI Taxonomy" id="931172"/>
    <lineage>
        <taxon>Eukaryota</taxon>
        <taxon>Metazoa</taxon>
        <taxon>Ecdysozoa</taxon>
        <taxon>Arthropoda</taxon>
        <taxon>Chelicerata</taxon>
        <taxon>Arachnida</taxon>
        <taxon>Araneae</taxon>
        <taxon>Araneomorphae</taxon>
        <taxon>Entelegynae</taxon>
        <taxon>Araneoidea</taxon>
        <taxon>Linyphiidae</taxon>
        <taxon>Erigoninae</taxon>
        <taxon>Oedothorax</taxon>
    </lineage>
</organism>
<accession>A0AAV6TYH7</accession>
<evidence type="ECO:0008006" key="4">
    <source>
        <dbReference type="Google" id="ProtNLM"/>
    </source>
</evidence>
<sequence>MRRDRSKIYHENMKLREENARLKKKIEAIRKKEYRKNKELTKDDTNSDELTPNSEVNKLLQSYPSVPTEVRKNLLFGAALEHQLKQNVRNIKSHKEKQIFSRVIQGRILKKYRLLTKAKSFLSSKMFKSIKTTSSLLSYDRNKNARKYFIEKKVTDFYLSDENSTQCPGKKDTVTKKGEKKQQRYLNDTLIELHKQFINKSNCKISYALFCRHRPFWVIPPKIDERDTCLCKHGNFGFTVASLKKENVILETSVGELVANLCCKPIKNSCYLRKCHLCKDKIILYDETKFDHMIEYKKWVSKKEVRISGKTKQEITVKITKKETIQVIVGELYGCLKKAIPKFLVHLMNISHQFKIFSKLKNEVSENEIILHIDCSENYCCKYSKEVQAVHFGASRQQITLHTGMMYTARKQESFCTLSNSLRHDPQAVMAHIMPLLKKYLNENRSIDRYFTFLVR</sequence>
<protein>
    <recommendedName>
        <fullName evidence="4">Transposase</fullName>
    </recommendedName>
</protein>
<proteinExistence type="predicted"/>
<name>A0AAV6TYH7_9ARAC</name>
<reference evidence="2 3" key="1">
    <citation type="journal article" date="2022" name="Nat. Ecol. Evol.">
        <title>A masculinizing supergene underlies an exaggerated male reproductive morph in a spider.</title>
        <authorList>
            <person name="Hendrickx F."/>
            <person name="De Corte Z."/>
            <person name="Sonet G."/>
            <person name="Van Belleghem S.M."/>
            <person name="Kostlbacher S."/>
            <person name="Vangestel C."/>
        </authorList>
    </citation>
    <scope>NUCLEOTIDE SEQUENCE [LARGE SCALE GENOMIC DNA]</scope>
    <source>
        <strain evidence="2">W744_W776</strain>
    </source>
</reference>
<dbReference type="PANTHER" id="PTHR46601:SF1">
    <property type="entry name" value="ADF-H DOMAIN-CONTAINING PROTEIN"/>
    <property type="match status" value="1"/>
</dbReference>
<gene>
    <name evidence="2" type="ORF">JTE90_020165</name>
</gene>
<dbReference type="PANTHER" id="PTHR46601">
    <property type="entry name" value="ULP_PROTEASE DOMAIN-CONTAINING PROTEIN"/>
    <property type="match status" value="1"/>
</dbReference>
<dbReference type="AlphaFoldDB" id="A0AAV6TYH7"/>
<comment type="caution">
    <text evidence="2">The sequence shown here is derived from an EMBL/GenBank/DDBJ whole genome shotgun (WGS) entry which is preliminary data.</text>
</comment>
<keyword evidence="1" id="KW-0175">Coiled coil</keyword>
<evidence type="ECO:0000313" key="3">
    <source>
        <dbReference type="Proteomes" id="UP000827092"/>
    </source>
</evidence>